<dbReference type="STRING" id="271157.SAMN05444396_10712"/>
<dbReference type="Proteomes" id="UP000184036">
    <property type="component" value="Unassembled WGS sequence"/>
</dbReference>
<keyword evidence="5 7" id="KW-0472">Membrane</keyword>
<evidence type="ECO:0000256" key="5">
    <source>
        <dbReference type="ARBA" id="ARBA00023136"/>
    </source>
</evidence>
<dbReference type="GO" id="GO:0009279">
    <property type="term" value="C:cell outer membrane"/>
    <property type="evidence" value="ECO:0007669"/>
    <property type="project" value="UniProtKB-SubCell"/>
</dbReference>
<protein>
    <submittedName>
        <fullName evidence="10">TonB-linked outer membrane protein, SusC/RagA family</fullName>
    </submittedName>
</protein>
<dbReference type="EMBL" id="FQWE01000007">
    <property type="protein sequence ID" value="SHG26893.1"/>
    <property type="molecule type" value="Genomic_DNA"/>
</dbReference>
<dbReference type="PROSITE" id="PS52016">
    <property type="entry name" value="TONB_DEPENDENT_REC_3"/>
    <property type="match status" value="1"/>
</dbReference>
<evidence type="ECO:0000259" key="9">
    <source>
        <dbReference type="Pfam" id="PF07715"/>
    </source>
</evidence>
<evidence type="ECO:0000256" key="3">
    <source>
        <dbReference type="ARBA" id="ARBA00022452"/>
    </source>
</evidence>
<dbReference type="NCBIfam" id="TIGR04056">
    <property type="entry name" value="OMP_RagA_SusC"/>
    <property type="match status" value="1"/>
</dbReference>
<dbReference type="Pfam" id="PF07715">
    <property type="entry name" value="Plug"/>
    <property type="match status" value="1"/>
</dbReference>
<sequence length="1012" mass="110859">MKNYSLSKGIRAMAYSFILGVSLLSSSISANNILDYSTVQQQPSKITGTITDGVGPLPGVTIAVKGKSLTAISDYNGEYLIAANPSDVLVFSFMGFKTVEIRISLQKIVNVELKEDATALQEVKINAGYYSVKESERTGSIARITADDIEKQPVTNVLATMQGRMAGVNITQTTGVPGGGFEIQIRGQNSIRTDGNAPLYIIDGVPYSTQNLGNDIISGSILPAPGISPLNSINPSDIESIEILKDADATSIYGSRGANGVVLLTTKKGKLGKTAFSINTYSGTAKVTRTLDLMNTAQYLSMREKAFANDGIIQYPSWAYDVNGTWDKNRYTDWQKELIGGTAYTRSIDAAISGGNNTTQFIIRASNFNQTTVFPGDFAYGKTALHFNINHISDNDKFNVSLSGNYSADKNNILGTDLTLEASQLAPNAPALYDDKGELNWENSTWKNPLRLLESKYLAKTNTLVAGSTIGYNIAPSLEFKTTLGYTNTHLDESKTVPSTIYNPAYGLDSSISSFYTNKSGQQSWNVEPQLSWHESFGFGTIKTLAGATIQESASESLGLNASGFSSNSLITNSAAAANVQVLNNTNGLYRYSAIFGRINYSLNDKYFLNITGRRDGSSRFGPDNRFANFGAVGAAWLFARENLITEKYSCISFGKLRGSYGSTGSDQIGDYQFMNTYISSGGSYQGIVGLEPARLYNPDFSWETNKKLEMALELGLLKDRIFITTAHYRNKSSNQLVGIPLPGTTGFPSIQSNLNATVENTGWEFELRTVNFQKKEFRWSTSLNFSVAKNKLLAFPNLAGSTYASQYVIGEPLDIHLVYHFTGINPETGIYQFEDYNDDGTLTPLEDRQRKVSTNPDYFGGLNNSLSYKNWQLDFLFQFVKQLGFNYNGSGVVPGAGNNQPVSNLNSWQPGQTNGVQLYTAGFNDEAVNAYYSYYSYSDAAFSDASFIRLKNLSLSYTLPQSWLNVASCRLYLQGQNLFTITRFNGADPENQSFGKLPPLRVMTMGIQLNF</sequence>
<reference evidence="11" key="1">
    <citation type="submission" date="2016-11" db="EMBL/GenBank/DDBJ databases">
        <authorList>
            <person name="Varghese N."/>
            <person name="Submissions S."/>
        </authorList>
    </citation>
    <scope>NUCLEOTIDE SEQUENCE [LARGE SCALE GENOMIC DNA]</scope>
    <source>
        <strain evidence="11">DSM 19741</strain>
    </source>
</reference>
<evidence type="ECO:0000256" key="8">
    <source>
        <dbReference type="SAM" id="SignalP"/>
    </source>
</evidence>
<evidence type="ECO:0000313" key="10">
    <source>
        <dbReference type="EMBL" id="SHG26893.1"/>
    </source>
</evidence>
<organism evidence="10 11">
    <name type="scientific">Flavobacterium segetis</name>
    <dbReference type="NCBI Taxonomy" id="271157"/>
    <lineage>
        <taxon>Bacteria</taxon>
        <taxon>Pseudomonadati</taxon>
        <taxon>Bacteroidota</taxon>
        <taxon>Flavobacteriia</taxon>
        <taxon>Flavobacteriales</taxon>
        <taxon>Flavobacteriaceae</taxon>
        <taxon>Flavobacterium</taxon>
    </lineage>
</organism>
<evidence type="ECO:0000256" key="7">
    <source>
        <dbReference type="PROSITE-ProRule" id="PRU01360"/>
    </source>
</evidence>
<dbReference type="Gene3D" id="2.170.130.10">
    <property type="entry name" value="TonB-dependent receptor, plug domain"/>
    <property type="match status" value="1"/>
</dbReference>
<dbReference type="InterPro" id="IPR036942">
    <property type="entry name" value="Beta-barrel_TonB_sf"/>
</dbReference>
<keyword evidence="11" id="KW-1185">Reference proteome</keyword>
<keyword evidence="4 7" id="KW-0812">Transmembrane</keyword>
<gene>
    <name evidence="10" type="ORF">SAMN05444396_10712</name>
</gene>
<evidence type="ECO:0000256" key="6">
    <source>
        <dbReference type="ARBA" id="ARBA00023237"/>
    </source>
</evidence>
<keyword evidence="6 7" id="KW-0998">Cell outer membrane</keyword>
<dbReference type="InterPro" id="IPR037066">
    <property type="entry name" value="Plug_dom_sf"/>
</dbReference>
<dbReference type="SUPFAM" id="SSF49464">
    <property type="entry name" value="Carboxypeptidase regulatory domain-like"/>
    <property type="match status" value="1"/>
</dbReference>
<accession>A0A1M5IGI8</accession>
<feature type="domain" description="TonB-dependent receptor plug" evidence="9">
    <location>
        <begin position="135"/>
        <end position="261"/>
    </location>
</feature>
<keyword evidence="2 7" id="KW-0813">Transport</keyword>
<evidence type="ECO:0000256" key="2">
    <source>
        <dbReference type="ARBA" id="ARBA00022448"/>
    </source>
</evidence>
<keyword evidence="8" id="KW-0732">Signal</keyword>
<comment type="subcellular location">
    <subcellularLocation>
        <location evidence="1 7">Cell outer membrane</location>
        <topology evidence="1 7">Multi-pass membrane protein</topology>
    </subcellularLocation>
</comment>
<dbReference type="RefSeq" id="WP_072992169.1">
    <property type="nucleotide sequence ID" value="NZ_FQWE01000007.1"/>
</dbReference>
<dbReference type="Gene3D" id="2.40.170.20">
    <property type="entry name" value="TonB-dependent receptor, beta-barrel domain"/>
    <property type="match status" value="1"/>
</dbReference>
<dbReference type="OrthoDB" id="9768177at2"/>
<feature type="signal peptide" evidence="8">
    <location>
        <begin position="1"/>
        <end position="30"/>
    </location>
</feature>
<dbReference type="InterPro" id="IPR012910">
    <property type="entry name" value="Plug_dom"/>
</dbReference>
<proteinExistence type="inferred from homology"/>
<feature type="chain" id="PRO_5011979570" evidence="8">
    <location>
        <begin position="31"/>
        <end position="1012"/>
    </location>
</feature>
<dbReference type="InterPro" id="IPR039426">
    <property type="entry name" value="TonB-dep_rcpt-like"/>
</dbReference>
<dbReference type="InterPro" id="IPR023997">
    <property type="entry name" value="TonB-dep_OMP_SusC/RagA_CS"/>
</dbReference>
<comment type="similarity">
    <text evidence="7">Belongs to the TonB-dependent receptor family.</text>
</comment>
<dbReference type="AlphaFoldDB" id="A0A1M5IGI8"/>
<dbReference type="InterPro" id="IPR008969">
    <property type="entry name" value="CarboxyPept-like_regulatory"/>
</dbReference>
<keyword evidence="3 7" id="KW-1134">Transmembrane beta strand</keyword>
<evidence type="ECO:0000256" key="4">
    <source>
        <dbReference type="ARBA" id="ARBA00022692"/>
    </source>
</evidence>
<dbReference type="InterPro" id="IPR023996">
    <property type="entry name" value="TonB-dep_OMP_SusC/RagA"/>
</dbReference>
<dbReference type="SUPFAM" id="SSF56935">
    <property type="entry name" value="Porins"/>
    <property type="match status" value="1"/>
</dbReference>
<evidence type="ECO:0000256" key="1">
    <source>
        <dbReference type="ARBA" id="ARBA00004571"/>
    </source>
</evidence>
<name>A0A1M5IGI8_9FLAO</name>
<dbReference type="Pfam" id="PF13715">
    <property type="entry name" value="CarbopepD_reg_2"/>
    <property type="match status" value="1"/>
</dbReference>
<evidence type="ECO:0000313" key="11">
    <source>
        <dbReference type="Proteomes" id="UP000184036"/>
    </source>
</evidence>
<dbReference type="NCBIfam" id="TIGR04057">
    <property type="entry name" value="SusC_RagA_signa"/>
    <property type="match status" value="1"/>
</dbReference>